<dbReference type="AlphaFoldDB" id="A0A6A6HIA1"/>
<dbReference type="Proteomes" id="UP000800092">
    <property type="component" value="Unassembled WGS sequence"/>
</dbReference>
<reference evidence="2" key="1">
    <citation type="journal article" date="2020" name="Stud. Mycol.">
        <title>101 Dothideomycetes genomes: a test case for predicting lifestyles and emergence of pathogens.</title>
        <authorList>
            <person name="Haridas S."/>
            <person name="Albert R."/>
            <person name="Binder M."/>
            <person name="Bloem J."/>
            <person name="Labutti K."/>
            <person name="Salamov A."/>
            <person name="Andreopoulos B."/>
            <person name="Baker S."/>
            <person name="Barry K."/>
            <person name="Bills G."/>
            <person name="Bluhm B."/>
            <person name="Cannon C."/>
            <person name="Castanera R."/>
            <person name="Culley D."/>
            <person name="Daum C."/>
            <person name="Ezra D."/>
            <person name="Gonzalez J."/>
            <person name="Henrissat B."/>
            <person name="Kuo A."/>
            <person name="Liang C."/>
            <person name="Lipzen A."/>
            <person name="Lutzoni F."/>
            <person name="Magnuson J."/>
            <person name="Mondo S."/>
            <person name="Nolan M."/>
            <person name="Ohm R."/>
            <person name="Pangilinan J."/>
            <person name="Park H.-J."/>
            <person name="Ramirez L."/>
            <person name="Alfaro M."/>
            <person name="Sun H."/>
            <person name="Tritt A."/>
            <person name="Yoshinaga Y."/>
            <person name="Zwiers L.-H."/>
            <person name="Turgeon B."/>
            <person name="Goodwin S."/>
            <person name="Spatafora J."/>
            <person name="Crous P."/>
            <person name="Grigoriev I."/>
        </authorList>
    </citation>
    <scope>NUCLEOTIDE SEQUENCE</scope>
    <source>
        <strain evidence="2">Tuck. ex Michener</strain>
    </source>
</reference>
<feature type="chain" id="PRO_5025328179" evidence="1">
    <location>
        <begin position="19"/>
        <end position="76"/>
    </location>
</feature>
<protein>
    <submittedName>
        <fullName evidence="2">Uncharacterized protein</fullName>
    </submittedName>
</protein>
<evidence type="ECO:0000256" key="1">
    <source>
        <dbReference type="SAM" id="SignalP"/>
    </source>
</evidence>
<keyword evidence="1" id="KW-0732">Signal</keyword>
<dbReference type="EMBL" id="ML991779">
    <property type="protein sequence ID" value="KAF2237622.1"/>
    <property type="molecule type" value="Genomic_DNA"/>
</dbReference>
<evidence type="ECO:0000313" key="3">
    <source>
        <dbReference type="Proteomes" id="UP000800092"/>
    </source>
</evidence>
<feature type="signal peptide" evidence="1">
    <location>
        <begin position="1"/>
        <end position="18"/>
    </location>
</feature>
<gene>
    <name evidence="2" type="ORF">EV356DRAFT_510586</name>
</gene>
<sequence>MKFFVTVLALCLLALSTAAPVSTPNHINMLSSSDECKSCPAHSYFARKFDIYSAAKKVDSPDDVDNNMIGDGYRKE</sequence>
<proteinExistence type="predicted"/>
<name>A0A6A6HIA1_VIRVR</name>
<keyword evidence="3" id="KW-1185">Reference proteome</keyword>
<accession>A0A6A6HIA1</accession>
<organism evidence="2 3">
    <name type="scientific">Viridothelium virens</name>
    <name type="common">Speckled blister lichen</name>
    <name type="synonym">Trypethelium virens</name>
    <dbReference type="NCBI Taxonomy" id="1048519"/>
    <lineage>
        <taxon>Eukaryota</taxon>
        <taxon>Fungi</taxon>
        <taxon>Dikarya</taxon>
        <taxon>Ascomycota</taxon>
        <taxon>Pezizomycotina</taxon>
        <taxon>Dothideomycetes</taxon>
        <taxon>Dothideomycetes incertae sedis</taxon>
        <taxon>Trypetheliales</taxon>
        <taxon>Trypetheliaceae</taxon>
        <taxon>Viridothelium</taxon>
    </lineage>
</organism>
<evidence type="ECO:0000313" key="2">
    <source>
        <dbReference type="EMBL" id="KAF2237622.1"/>
    </source>
</evidence>